<dbReference type="GO" id="GO:0005634">
    <property type="term" value="C:nucleus"/>
    <property type="evidence" value="ECO:0007669"/>
    <property type="project" value="TreeGrafter"/>
</dbReference>
<feature type="compositionally biased region" description="Low complexity" evidence="4">
    <location>
        <begin position="7"/>
        <end position="19"/>
    </location>
</feature>
<proteinExistence type="inferred from homology"/>
<comment type="caution">
    <text evidence="6">The sequence shown here is derived from an EMBL/GenBank/DDBJ whole genome shotgun (WGS) entry which is preliminary data.</text>
</comment>
<sequence length="839" mass="91751">MPPPPLFSSSSKKPAPSTHPRLDSVPKHHSKKAPRRLSSIGVTNFITPPDFTVDATLKQYASDFKVTEISLAGQTCPVAFPFVSFNEECPEDKGGDVSGSVRLGGGDWEWNDDEVRLLKEMNNTGHSNLIKFHEKENAGPENNSSSLKLVISEARTGGKEGRIKMMNSIRLKYQFLLTTTIFETPTDGGEKTASMTFSPLDFTREINPRETSCSAGISLDKLKEFWSCPFSLPSPTVDSTSAIISLLSPQYGREDNTDTTMPPAPPPLNFLFSESGDANKLKSRFTKAANGCSKMLKVSWKRDGSGSSLVTATVCVDREKWAQGWEKKIAKIRKKIEKEKGASKEGPTASTATLPPTSSTTAATTNPPPATPSITNSLILSLTKESMEHHIMTHSLAKFFSLNSFEAVSTAGMKDTHAVTTQYVTVKASRDKMISMVSKVEKCQGVVEKTGKSGKSVRIKCLGWGEKLNTGDLYGNKFEIRLRDAENSAMSRPLEVGEVQALRERAEKGLFVNYFGEQRIGLAGETSDVGYASWYVGKAIVCQEWEAALTYLCIGRRVINGSRVDLDNREWAVFRRMWIAKDEEGASVDYAKALDVLGRVSRAQSQPEYTVVAAIAGMEVPDFAKAFRKGMRYEDFNLQVRSFQSYVFNCAAGVRAGMGLNVLVGDLIREGARGREGVQLVTEEMLKEGGLSIDDVVLPLPGSQTSYPTNEVKAVYDKLLEGTYFQDAGKNSKEQAFQYTKGTYREFLSKARDVKVQQEGRDLVFEFGLSKGCFATMFLREVLGKMEGGWGEGENVGLAVEGGGGCREGDEGGGGREGAEIKRRKVEVEVQGEGGGETS</sequence>
<accession>A0A9W7FX26</accession>
<evidence type="ECO:0000256" key="1">
    <source>
        <dbReference type="ARBA" id="ARBA00007953"/>
    </source>
</evidence>
<dbReference type="PROSITE" id="PS50984">
    <property type="entry name" value="TRUD"/>
    <property type="match status" value="1"/>
</dbReference>
<dbReference type="InterPro" id="IPR011760">
    <property type="entry name" value="PsdUridine_synth_TruD_insert"/>
</dbReference>
<dbReference type="AlphaFoldDB" id="A0A9W7FX26"/>
<dbReference type="EMBL" id="BRYA01000598">
    <property type="protein sequence ID" value="GMI25056.1"/>
    <property type="molecule type" value="Genomic_DNA"/>
</dbReference>
<gene>
    <name evidence="6" type="ORF">TrCOL_g12040</name>
</gene>
<dbReference type="Gene3D" id="1.10.1510.30">
    <property type="match status" value="1"/>
</dbReference>
<dbReference type="InterPro" id="IPR020103">
    <property type="entry name" value="PsdUridine_synth_cat_dom_sf"/>
</dbReference>
<evidence type="ECO:0000313" key="7">
    <source>
        <dbReference type="Proteomes" id="UP001165065"/>
    </source>
</evidence>
<keyword evidence="7" id="KW-1185">Reference proteome</keyword>
<feature type="compositionally biased region" description="Basic and acidic residues" evidence="4">
    <location>
        <begin position="807"/>
        <end position="821"/>
    </location>
</feature>
<dbReference type="PANTHER" id="PTHR13326:SF21">
    <property type="entry name" value="PSEUDOURIDYLATE SYNTHASE PUS7L"/>
    <property type="match status" value="1"/>
</dbReference>
<evidence type="ECO:0000256" key="3">
    <source>
        <dbReference type="ARBA" id="ARBA00023235"/>
    </source>
</evidence>
<dbReference type="GO" id="GO:0001522">
    <property type="term" value="P:pseudouridine synthesis"/>
    <property type="evidence" value="ECO:0007669"/>
    <property type="project" value="InterPro"/>
</dbReference>
<comment type="similarity">
    <text evidence="1">Belongs to the pseudouridine synthase TruD family.</text>
</comment>
<dbReference type="InterPro" id="IPR001656">
    <property type="entry name" value="PsdUridine_synth_TruD"/>
</dbReference>
<dbReference type="PROSITE" id="PS01268">
    <property type="entry name" value="UPF0024"/>
    <property type="match status" value="1"/>
</dbReference>
<evidence type="ECO:0000256" key="2">
    <source>
        <dbReference type="ARBA" id="ARBA00022694"/>
    </source>
</evidence>
<dbReference type="Gene3D" id="3.30.2350.20">
    <property type="entry name" value="TruD, catalytic domain"/>
    <property type="match status" value="1"/>
</dbReference>
<dbReference type="Pfam" id="PF01142">
    <property type="entry name" value="TruD"/>
    <property type="match status" value="1"/>
</dbReference>
<keyword evidence="2" id="KW-0819">tRNA processing</keyword>
<feature type="compositionally biased region" description="Low complexity" evidence="4">
    <location>
        <begin position="347"/>
        <end position="365"/>
    </location>
</feature>
<dbReference type="PIRSF" id="PIRSF037016">
    <property type="entry name" value="Pseudouridin_synth_euk_prd"/>
    <property type="match status" value="1"/>
</dbReference>
<name>A0A9W7FX26_9STRA</name>
<dbReference type="Gene3D" id="3.30.70.3160">
    <property type="match status" value="1"/>
</dbReference>
<reference evidence="7" key="1">
    <citation type="journal article" date="2023" name="Commun. Biol.">
        <title>Genome analysis of Parmales, the sister group of diatoms, reveals the evolutionary specialization of diatoms from phago-mixotrophs to photoautotrophs.</title>
        <authorList>
            <person name="Ban H."/>
            <person name="Sato S."/>
            <person name="Yoshikawa S."/>
            <person name="Yamada K."/>
            <person name="Nakamura Y."/>
            <person name="Ichinomiya M."/>
            <person name="Sato N."/>
            <person name="Blanc-Mathieu R."/>
            <person name="Endo H."/>
            <person name="Kuwata A."/>
            <person name="Ogata H."/>
        </authorList>
    </citation>
    <scope>NUCLEOTIDE SEQUENCE [LARGE SCALE GENOMIC DNA]</scope>
</reference>
<feature type="domain" description="TRUD" evidence="5">
    <location>
        <begin position="510"/>
        <end position="750"/>
    </location>
</feature>
<dbReference type="PANTHER" id="PTHR13326">
    <property type="entry name" value="TRNA PSEUDOURIDINE SYNTHASE D"/>
    <property type="match status" value="1"/>
</dbReference>
<keyword evidence="3" id="KW-0413">Isomerase</keyword>
<feature type="region of interest" description="Disordered" evidence="4">
    <location>
        <begin position="337"/>
        <end position="375"/>
    </location>
</feature>
<dbReference type="InterPro" id="IPR042214">
    <property type="entry name" value="TruD_catalytic"/>
</dbReference>
<evidence type="ECO:0000313" key="6">
    <source>
        <dbReference type="EMBL" id="GMI25056.1"/>
    </source>
</evidence>
<evidence type="ECO:0000256" key="4">
    <source>
        <dbReference type="SAM" id="MobiDB-lite"/>
    </source>
</evidence>
<feature type="region of interest" description="Disordered" evidence="4">
    <location>
        <begin position="801"/>
        <end position="839"/>
    </location>
</feature>
<dbReference type="SUPFAM" id="SSF55120">
    <property type="entry name" value="Pseudouridine synthase"/>
    <property type="match status" value="1"/>
</dbReference>
<dbReference type="Proteomes" id="UP001165065">
    <property type="component" value="Unassembled WGS sequence"/>
</dbReference>
<dbReference type="GO" id="GO:0009982">
    <property type="term" value="F:pseudouridine synthase activity"/>
    <property type="evidence" value="ECO:0007669"/>
    <property type="project" value="InterPro"/>
</dbReference>
<protein>
    <recommendedName>
        <fullName evidence="5">TRUD domain-containing protein</fullName>
    </recommendedName>
</protein>
<evidence type="ECO:0000259" key="5">
    <source>
        <dbReference type="PROSITE" id="PS50984"/>
    </source>
</evidence>
<feature type="region of interest" description="Disordered" evidence="4">
    <location>
        <begin position="1"/>
        <end position="36"/>
    </location>
</feature>
<dbReference type="OrthoDB" id="447290at2759"/>
<dbReference type="GO" id="GO:0003723">
    <property type="term" value="F:RNA binding"/>
    <property type="evidence" value="ECO:0007669"/>
    <property type="project" value="InterPro"/>
</dbReference>
<dbReference type="GO" id="GO:0008033">
    <property type="term" value="P:tRNA processing"/>
    <property type="evidence" value="ECO:0007669"/>
    <property type="project" value="UniProtKB-KW"/>
</dbReference>
<dbReference type="InterPro" id="IPR020119">
    <property type="entry name" value="PsdUridine_synth_TruD_CS"/>
</dbReference>
<organism evidence="6 7">
    <name type="scientific">Triparma columacea</name>
    <dbReference type="NCBI Taxonomy" id="722753"/>
    <lineage>
        <taxon>Eukaryota</taxon>
        <taxon>Sar</taxon>
        <taxon>Stramenopiles</taxon>
        <taxon>Ochrophyta</taxon>
        <taxon>Bolidophyceae</taxon>
        <taxon>Parmales</taxon>
        <taxon>Triparmaceae</taxon>
        <taxon>Triparma</taxon>
    </lineage>
</organism>